<sequence>MNNTDQDHTPAGQDPSKATTNPPSRHAQKPSADELERMVAVHLGRERSRTRVSPWVLRVLSALIAVIVLLLLFSWLPE</sequence>
<keyword evidence="2" id="KW-1133">Transmembrane helix</keyword>
<dbReference type="Proteomes" id="UP000830055">
    <property type="component" value="Chromosome"/>
</dbReference>
<keyword evidence="2" id="KW-0812">Transmembrane</keyword>
<feature type="transmembrane region" description="Helical" evidence="2">
    <location>
        <begin position="55"/>
        <end position="76"/>
    </location>
</feature>
<evidence type="ECO:0000256" key="2">
    <source>
        <dbReference type="SAM" id="Phobius"/>
    </source>
</evidence>
<name>A0ABN6M3Q8_9BACT</name>
<dbReference type="RefSeq" id="WP_284154568.1">
    <property type="nucleotide sequence ID" value="NZ_AP025516.1"/>
</dbReference>
<evidence type="ECO:0000313" key="4">
    <source>
        <dbReference type="Proteomes" id="UP000830055"/>
    </source>
</evidence>
<protein>
    <submittedName>
        <fullName evidence="3">Uncharacterized protein</fullName>
    </submittedName>
</protein>
<proteinExistence type="predicted"/>
<evidence type="ECO:0000256" key="1">
    <source>
        <dbReference type="SAM" id="MobiDB-lite"/>
    </source>
</evidence>
<accession>A0ABN6M3Q8</accession>
<dbReference type="EMBL" id="AP025516">
    <property type="protein sequence ID" value="BDD87547.1"/>
    <property type="molecule type" value="Genomic_DNA"/>
</dbReference>
<evidence type="ECO:0000313" key="3">
    <source>
        <dbReference type="EMBL" id="BDD87547.1"/>
    </source>
</evidence>
<organism evidence="3 4">
    <name type="scientific">Desulfofustis limnaeus</name>
    <dbReference type="NCBI Taxonomy" id="2740163"/>
    <lineage>
        <taxon>Bacteria</taxon>
        <taxon>Pseudomonadati</taxon>
        <taxon>Thermodesulfobacteriota</taxon>
        <taxon>Desulfobulbia</taxon>
        <taxon>Desulfobulbales</taxon>
        <taxon>Desulfocapsaceae</taxon>
        <taxon>Desulfofustis</taxon>
    </lineage>
</organism>
<reference evidence="3 4" key="1">
    <citation type="submission" date="2022-01" db="EMBL/GenBank/DDBJ databases">
        <title>Desulfofustis limnae sp. nov., a novel mesophilic sulfate-reducing bacterium isolated from marsh soil.</title>
        <authorList>
            <person name="Watanabe M."/>
            <person name="Takahashi A."/>
            <person name="Kojima H."/>
            <person name="Fukui M."/>
        </authorList>
    </citation>
    <scope>NUCLEOTIDE SEQUENCE [LARGE SCALE GENOMIC DNA]</scope>
    <source>
        <strain evidence="3 4">PPLL</strain>
    </source>
</reference>
<keyword evidence="4" id="KW-1185">Reference proteome</keyword>
<gene>
    <name evidence="3" type="ORF">DPPLL_19120</name>
</gene>
<feature type="region of interest" description="Disordered" evidence="1">
    <location>
        <begin position="1"/>
        <end position="35"/>
    </location>
</feature>
<keyword evidence="2" id="KW-0472">Membrane</keyword>